<dbReference type="AlphaFoldDB" id="A0AAW0TVC8"/>
<keyword evidence="2" id="KW-1185">Reference proteome</keyword>
<dbReference type="EMBL" id="JARAKH010000025">
    <property type="protein sequence ID" value="KAK8390540.1"/>
    <property type="molecule type" value="Genomic_DNA"/>
</dbReference>
<evidence type="ECO:0000313" key="1">
    <source>
        <dbReference type="EMBL" id="KAK8390540.1"/>
    </source>
</evidence>
<evidence type="ECO:0008006" key="3">
    <source>
        <dbReference type="Google" id="ProtNLM"/>
    </source>
</evidence>
<evidence type="ECO:0000313" key="2">
    <source>
        <dbReference type="Proteomes" id="UP001487740"/>
    </source>
</evidence>
<reference evidence="1 2" key="1">
    <citation type="submission" date="2023-03" db="EMBL/GenBank/DDBJ databases">
        <title>High-quality genome of Scylla paramamosain provides insights in environmental adaptation.</title>
        <authorList>
            <person name="Zhang L."/>
        </authorList>
    </citation>
    <scope>NUCLEOTIDE SEQUENCE [LARGE SCALE GENOMIC DNA]</scope>
    <source>
        <strain evidence="1">LZ_2023a</strain>
        <tissue evidence="1">Muscle</tissue>
    </source>
</reference>
<comment type="caution">
    <text evidence="1">The sequence shown here is derived from an EMBL/GenBank/DDBJ whole genome shotgun (WGS) entry which is preliminary data.</text>
</comment>
<sequence>METKFQSLSAPRGIRIRSSHLRITSYALPELFFSTNTLQTHTAMGERRVLLLAVAVAVAVAGMTTSTAAELAGCTHNDQCEPLSCCRIRRIRFPTSRCSPLGTRDVEKGHLDMCPCQAGLVCHKNECRPEDEVTTHGREQDNLSLEFY</sequence>
<name>A0AAW0TVC8_SCYPA</name>
<protein>
    <recommendedName>
        <fullName evidence="3">Prokineticin domain-containing protein</fullName>
    </recommendedName>
</protein>
<dbReference type="Proteomes" id="UP001487740">
    <property type="component" value="Unassembled WGS sequence"/>
</dbReference>
<accession>A0AAW0TVC8</accession>
<gene>
    <name evidence="1" type="ORF">O3P69_010312</name>
</gene>
<organism evidence="1 2">
    <name type="scientific">Scylla paramamosain</name>
    <name type="common">Mud crab</name>
    <dbReference type="NCBI Taxonomy" id="85552"/>
    <lineage>
        <taxon>Eukaryota</taxon>
        <taxon>Metazoa</taxon>
        <taxon>Ecdysozoa</taxon>
        <taxon>Arthropoda</taxon>
        <taxon>Crustacea</taxon>
        <taxon>Multicrustacea</taxon>
        <taxon>Malacostraca</taxon>
        <taxon>Eumalacostraca</taxon>
        <taxon>Eucarida</taxon>
        <taxon>Decapoda</taxon>
        <taxon>Pleocyemata</taxon>
        <taxon>Brachyura</taxon>
        <taxon>Eubrachyura</taxon>
        <taxon>Portunoidea</taxon>
        <taxon>Portunidae</taxon>
        <taxon>Portuninae</taxon>
        <taxon>Scylla</taxon>
    </lineage>
</organism>
<proteinExistence type="predicted"/>